<evidence type="ECO:0000313" key="2">
    <source>
        <dbReference type="EMBL" id="RKT49848.1"/>
    </source>
</evidence>
<dbReference type="GeneID" id="92929305"/>
<feature type="domain" description="Calcineurin-like phosphoesterase" evidence="1">
    <location>
        <begin position="32"/>
        <end position="262"/>
    </location>
</feature>
<gene>
    <name evidence="2" type="ORF">BC742_2439</name>
</gene>
<dbReference type="Proteomes" id="UP000269493">
    <property type="component" value="Unassembled WGS sequence"/>
</dbReference>
<dbReference type="CDD" id="cd07383">
    <property type="entry name" value="MPP_Dcr2"/>
    <property type="match status" value="1"/>
</dbReference>
<evidence type="ECO:0000259" key="1">
    <source>
        <dbReference type="Pfam" id="PF00149"/>
    </source>
</evidence>
<dbReference type="RefSeq" id="WP_022600706.1">
    <property type="nucleotide sequence ID" value="NZ_KI440786.1"/>
</dbReference>
<comment type="caution">
    <text evidence="2">The sequence shown here is derived from an EMBL/GenBank/DDBJ whole genome shotgun (WGS) entry which is preliminary data.</text>
</comment>
<dbReference type="PANTHER" id="PTHR32440:SF11">
    <property type="entry name" value="METALLOPHOSPHOESTERASE DOMAIN-CONTAINING PROTEIN"/>
    <property type="match status" value="1"/>
</dbReference>
<dbReference type="InterPro" id="IPR004843">
    <property type="entry name" value="Calcineurin-like_PHP"/>
</dbReference>
<name>A0A495VQ09_9BACT</name>
<dbReference type="AlphaFoldDB" id="A0A495VQ09"/>
<dbReference type="GO" id="GO:0016788">
    <property type="term" value="F:hydrolase activity, acting on ester bonds"/>
    <property type="evidence" value="ECO:0007669"/>
    <property type="project" value="TreeGrafter"/>
</dbReference>
<accession>A0A495VQ09</accession>
<protein>
    <submittedName>
        <fullName evidence="2">Calcineurin-like phosphoesterase family protein</fullName>
    </submittedName>
</protein>
<dbReference type="PANTHER" id="PTHR32440">
    <property type="entry name" value="PHOSPHATASE DCR2-RELATED-RELATED"/>
    <property type="match status" value="1"/>
</dbReference>
<dbReference type="SUPFAM" id="SSF56300">
    <property type="entry name" value="Metallo-dependent phosphatases"/>
    <property type="match status" value="1"/>
</dbReference>
<keyword evidence="3" id="KW-1185">Reference proteome</keyword>
<sequence length="325" mass="36481">MGRYIWLIVVIGLGAIVPVWGQNLKFDSAGHFKIVQFTDVHYVPNNPKSKAAIHLIEKVLDLENPDLVVLTGDIVTGRPARIGWDSVLDPILRRNIPFIVTLGNHDDEQDLSRRQVAELVTSYPLNLNTVRVDSVTGYLNGVFPVLGHLSDKPALLLYGLDSNSYSSIQAIKGYAWFTPDQIECYNLWSRYYTGLNGGKPIPALAFFHIPLPEYRVAYNIRENRQSGKRREKECAPELNTGMYAAMLLNGDVMGMFTGHDHGNDYIALYNGIALAYGRFSGGKTTYTKTSNGARVIEIREGVRGFSSYIRLSNRKIVDVYDYKQN</sequence>
<dbReference type="GO" id="GO:0005737">
    <property type="term" value="C:cytoplasm"/>
    <property type="evidence" value="ECO:0007669"/>
    <property type="project" value="TreeGrafter"/>
</dbReference>
<evidence type="ECO:0000313" key="3">
    <source>
        <dbReference type="Proteomes" id="UP000269493"/>
    </source>
</evidence>
<dbReference type="Pfam" id="PF00149">
    <property type="entry name" value="Metallophos"/>
    <property type="match status" value="1"/>
</dbReference>
<reference evidence="2 3" key="1">
    <citation type="submission" date="2018-10" db="EMBL/GenBank/DDBJ databases">
        <title>Genomic Encyclopedia of Archaeal and Bacterial Type Strains, Phase II (KMG-II): from individual species to whole genera.</title>
        <authorList>
            <person name="Goeker M."/>
        </authorList>
    </citation>
    <scope>NUCLEOTIDE SEQUENCE [LARGE SCALE GENOMIC DNA]</scope>
    <source>
        <strain evidence="2 3">NSB1</strain>
    </source>
</reference>
<proteinExistence type="predicted"/>
<dbReference type="InterPro" id="IPR029052">
    <property type="entry name" value="Metallo-depent_PP-like"/>
</dbReference>
<dbReference type="EMBL" id="RBXN01000009">
    <property type="protein sequence ID" value="RKT49848.1"/>
    <property type="molecule type" value="Genomic_DNA"/>
</dbReference>
<dbReference type="OrthoDB" id="9816081at2"/>
<dbReference type="Gene3D" id="3.60.21.10">
    <property type="match status" value="1"/>
</dbReference>
<organism evidence="2 3">
    <name type="scientific">Coprobacter fastidiosus NSB1 = JCM 33896</name>
    <dbReference type="NCBI Taxonomy" id="1349822"/>
    <lineage>
        <taxon>Bacteria</taxon>
        <taxon>Pseudomonadati</taxon>
        <taxon>Bacteroidota</taxon>
        <taxon>Bacteroidia</taxon>
        <taxon>Bacteroidales</taxon>
        <taxon>Barnesiellaceae</taxon>
        <taxon>Coprobacter</taxon>
    </lineage>
</organism>